<protein>
    <submittedName>
        <fullName evidence="1">Uncharacterized protein</fullName>
    </submittedName>
</protein>
<proteinExistence type="predicted"/>
<dbReference type="RefSeq" id="WP_368805264.1">
    <property type="nucleotide sequence ID" value="NZ_JAZHFV010000017.1"/>
</dbReference>
<keyword evidence="2" id="KW-1185">Reference proteome</keyword>
<evidence type="ECO:0000313" key="2">
    <source>
        <dbReference type="Proteomes" id="UP001559025"/>
    </source>
</evidence>
<name>A0ABV3X0W9_9HYPH</name>
<dbReference type="EMBL" id="JAZHFV010000017">
    <property type="protein sequence ID" value="MEX4010597.1"/>
    <property type="molecule type" value="Genomic_DNA"/>
</dbReference>
<organism evidence="1 2">
    <name type="scientific">Neoaquamicrobium sediminum</name>
    <dbReference type="NCBI Taxonomy" id="1849104"/>
    <lineage>
        <taxon>Bacteria</taxon>
        <taxon>Pseudomonadati</taxon>
        <taxon>Pseudomonadota</taxon>
        <taxon>Alphaproteobacteria</taxon>
        <taxon>Hyphomicrobiales</taxon>
        <taxon>Phyllobacteriaceae</taxon>
        <taxon>Neoaquamicrobium</taxon>
    </lineage>
</organism>
<evidence type="ECO:0000313" key="1">
    <source>
        <dbReference type="EMBL" id="MEX4010597.1"/>
    </source>
</evidence>
<gene>
    <name evidence="1" type="ORF">V1479_25140</name>
</gene>
<accession>A0ABV3X0W9</accession>
<reference evidence="1 2" key="1">
    <citation type="submission" date="2024-01" db="EMBL/GenBank/DDBJ databases">
        <title>New evidence supports the origin of RcGTA from prophage.</title>
        <authorList>
            <person name="Xu Y."/>
            <person name="Liu B."/>
            <person name="Chen F."/>
        </authorList>
    </citation>
    <scope>NUCLEOTIDE SEQUENCE [LARGE SCALE GENOMIC DNA]</scope>
    <source>
        <strain evidence="1 2">CBW1107-2</strain>
    </source>
</reference>
<dbReference type="Proteomes" id="UP001559025">
    <property type="component" value="Unassembled WGS sequence"/>
</dbReference>
<dbReference type="Gene3D" id="1.10.760.10">
    <property type="entry name" value="Cytochrome c-like domain"/>
    <property type="match status" value="1"/>
</dbReference>
<dbReference type="InterPro" id="IPR036909">
    <property type="entry name" value="Cyt_c-like_dom_sf"/>
</dbReference>
<comment type="caution">
    <text evidence="1">The sequence shown here is derived from an EMBL/GenBank/DDBJ whole genome shotgun (WGS) entry which is preliminary data.</text>
</comment>
<sequence>MHSQVFKDLATVVTFYSTHNSLADAAQVNPETGQPFGFPSVPETLAVKKLTHGPALDDRRVEALVASPNTLIDARYEPLLEH</sequence>